<dbReference type="SUPFAM" id="SSF47413">
    <property type="entry name" value="lambda repressor-like DNA-binding domains"/>
    <property type="match status" value="1"/>
</dbReference>
<dbReference type="InterPro" id="IPR001387">
    <property type="entry name" value="Cro/C1-type_HTH"/>
</dbReference>
<dbReference type="InterPro" id="IPR043917">
    <property type="entry name" value="DUF5753"/>
</dbReference>
<sequence length="284" mass="32353">MMPDQTDASDRRQDLAEALRLLRKRAGLTGQTVARRAGMSQSKVSKIETGRLLPSVLDVERILKALEVPHDVGADLIRLARQANTEARSWRAYERLGYHKKQQELAAIEAQTRTLRLFQNALIPGLLQTPEYVQAVFGRKSHLSPDARAKAIAARLERQNVLYDQRKEFIFVMTESVLRWRICPNAVMVTQLDRIGSLSRMENIRVGVIPWSARPAEFPLTSFCLFDNRLVTVEAFHCELATRDPKDVNLYFDRFDALAASAIFGDSAREMLSRLAEEYRKLPD</sequence>
<dbReference type="Pfam" id="PF13560">
    <property type="entry name" value="HTH_31"/>
    <property type="match status" value="1"/>
</dbReference>
<evidence type="ECO:0000313" key="2">
    <source>
        <dbReference type="EMBL" id="KWW98765.1"/>
    </source>
</evidence>
<dbReference type="PATRIC" id="fig|1469144.10.peg.488"/>
<protein>
    <submittedName>
        <fullName evidence="2">Putative transcriptional regulator</fullName>
    </submittedName>
</protein>
<comment type="caution">
    <text evidence="2">The sequence shown here is derived from an EMBL/GenBank/DDBJ whole genome shotgun (WGS) entry which is preliminary data.</text>
</comment>
<keyword evidence="3" id="KW-1185">Reference proteome</keyword>
<dbReference type="Pfam" id="PF19054">
    <property type="entry name" value="DUF5753"/>
    <property type="match status" value="1"/>
</dbReference>
<dbReference type="STRING" id="1469144.LI90_394"/>
<gene>
    <name evidence="2" type="ORF">LI90_394</name>
</gene>
<name>A0A132MM12_9ACTN</name>
<dbReference type="GO" id="GO:0003677">
    <property type="term" value="F:DNA binding"/>
    <property type="evidence" value="ECO:0007669"/>
    <property type="project" value="InterPro"/>
</dbReference>
<dbReference type="Proteomes" id="UP000070188">
    <property type="component" value="Unassembled WGS sequence"/>
</dbReference>
<reference evidence="3" key="1">
    <citation type="submission" date="2015-04" db="EMBL/GenBank/DDBJ databases">
        <title>Physiological reanalysis, assessment of diazotrophy, and genome sequences of multiple isolates of Streptomyces thermoautotrophicus.</title>
        <authorList>
            <person name="MacKellar D.C."/>
            <person name="Lieber L."/>
            <person name="Norman J."/>
            <person name="Bolger A."/>
            <person name="Tobin C."/>
            <person name="Murray J.W."/>
            <person name="Chang R."/>
            <person name="Ford T."/>
            <person name="Nguyen P.Q."/>
            <person name="Woodward J."/>
            <person name="Permingeat H."/>
            <person name="Joshi N.S."/>
            <person name="Silver P.A."/>
            <person name="Usadel B."/>
            <person name="Rutherford A.W."/>
            <person name="Friesen M."/>
            <person name="Prell J."/>
        </authorList>
    </citation>
    <scope>NUCLEOTIDE SEQUENCE [LARGE SCALE GENOMIC DNA]</scope>
    <source>
        <strain evidence="3">H1</strain>
    </source>
</reference>
<proteinExistence type="predicted"/>
<dbReference type="EMBL" id="LAXD01000001">
    <property type="protein sequence ID" value="KWW98765.1"/>
    <property type="molecule type" value="Genomic_DNA"/>
</dbReference>
<evidence type="ECO:0000259" key="1">
    <source>
        <dbReference type="PROSITE" id="PS50943"/>
    </source>
</evidence>
<accession>A0A132MM12</accession>
<feature type="domain" description="HTH cro/C1-type" evidence="1">
    <location>
        <begin position="19"/>
        <end position="72"/>
    </location>
</feature>
<dbReference type="InterPro" id="IPR010982">
    <property type="entry name" value="Lambda_DNA-bd_dom_sf"/>
</dbReference>
<dbReference type="CDD" id="cd00093">
    <property type="entry name" value="HTH_XRE"/>
    <property type="match status" value="1"/>
</dbReference>
<dbReference type="AlphaFoldDB" id="A0A132MM12"/>
<evidence type="ECO:0000313" key="3">
    <source>
        <dbReference type="Proteomes" id="UP000070188"/>
    </source>
</evidence>
<organism evidence="2 3">
    <name type="scientific">Carbonactinospora thermoautotrophica</name>
    <dbReference type="NCBI Taxonomy" id="1469144"/>
    <lineage>
        <taxon>Bacteria</taxon>
        <taxon>Bacillati</taxon>
        <taxon>Actinomycetota</taxon>
        <taxon>Actinomycetes</taxon>
        <taxon>Kitasatosporales</taxon>
        <taxon>Carbonactinosporaceae</taxon>
        <taxon>Carbonactinospora</taxon>
    </lineage>
</organism>
<dbReference type="SMART" id="SM00530">
    <property type="entry name" value="HTH_XRE"/>
    <property type="match status" value="1"/>
</dbReference>
<dbReference type="PROSITE" id="PS50943">
    <property type="entry name" value="HTH_CROC1"/>
    <property type="match status" value="1"/>
</dbReference>
<dbReference type="Gene3D" id="1.10.260.40">
    <property type="entry name" value="lambda repressor-like DNA-binding domains"/>
    <property type="match status" value="1"/>
</dbReference>